<dbReference type="AlphaFoldDB" id="A0A4V2UTK1"/>
<dbReference type="PROSITE" id="PS51257">
    <property type="entry name" value="PROKAR_LIPOPROTEIN"/>
    <property type="match status" value="1"/>
</dbReference>
<name>A0A4V2UTK1_9SPHI</name>
<evidence type="ECO:0000313" key="1">
    <source>
        <dbReference type="EMBL" id="TCS86526.1"/>
    </source>
</evidence>
<keyword evidence="2" id="KW-1185">Reference proteome</keyword>
<organism evidence="1 2">
    <name type="scientific">Anseongella ginsenosidimutans</name>
    <dbReference type="NCBI Taxonomy" id="496056"/>
    <lineage>
        <taxon>Bacteria</taxon>
        <taxon>Pseudomonadati</taxon>
        <taxon>Bacteroidota</taxon>
        <taxon>Sphingobacteriia</taxon>
        <taxon>Sphingobacteriales</taxon>
        <taxon>Sphingobacteriaceae</taxon>
        <taxon>Anseongella</taxon>
    </lineage>
</organism>
<comment type="caution">
    <text evidence="1">The sequence shown here is derived from an EMBL/GenBank/DDBJ whole genome shotgun (WGS) entry which is preliminary data.</text>
</comment>
<dbReference type="RefSeq" id="WP_132129537.1">
    <property type="nucleotide sequence ID" value="NZ_CP042432.1"/>
</dbReference>
<evidence type="ECO:0000313" key="2">
    <source>
        <dbReference type="Proteomes" id="UP000295807"/>
    </source>
</evidence>
<accession>A0A4V2UTK1</accession>
<dbReference type="Proteomes" id="UP000295807">
    <property type="component" value="Unassembled WGS sequence"/>
</dbReference>
<gene>
    <name evidence="1" type="ORF">EDD80_10759</name>
</gene>
<dbReference type="OrthoDB" id="768050at2"/>
<proteinExistence type="predicted"/>
<dbReference type="EMBL" id="SMAD01000007">
    <property type="protein sequence ID" value="TCS86526.1"/>
    <property type="molecule type" value="Genomic_DNA"/>
</dbReference>
<protein>
    <submittedName>
        <fullName evidence="1">Uncharacterized protein</fullName>
    </submittedName>
</protein>
<sequence length="212" mass="24492">MTQILRYICLPAVFLAVTACKKDFLWNLEGMEPVSADWMFRDLKLPETYDYIELRMSYGPWEAMYHVQDSLGLKCDETIPDCFTRFDTLRTYRHSFHQGCLPGYCDHYLVTRQGNTIRTWVGLDELSSFLGPVDDSGDALLWVYANGYYFEAGNSRNSGVKRLNDDIFYMIALRMVKDCMPVQTDRFLLEVHRSGEIKILAQALHHQSGGCI</sequence>
<reference evidence="1 2" key="1">
    <citation type="submission" date="2019-03" db="EMBL/GenBank/DDBJ databases">
        <title>Genomic Encyclopedia of Type Strains, Phase IV (KMG-IV): sequencing the most valuable type-strain genomes for metagenomic binning, comparative biology and taxonomic classification.</title>
        <authorList>
            <person name="Goeker M."/>
        </authorList>
    </citation>
    <scope>NUCLEOTIDE SEQUENCE [LARGE SCALE GENOMIC DNA]</scope>
    <source>
        <strain evidence="1 2">DSM 21100</strain>
    </source>
</reference>